<accession>G5A454</accession>
<reference evidence="2 3" key="1">
    <citation type="journal article" date="2006" name="Science">
        <title>Phytophthora genome sequences uncover evolutionary origins and mechanisms of pathogenesis.</title>
        <authorList>
            <person name="Tyler B.M."/>
            <person name="Tripathy S."/>
            <person name="Zhang X."/>
            <person name="Dehal P."/>
            <person name="Jiang R.H."/>
            <person name="Aerts A."/>
            <person name="Arredondo F.D."/>
            <person name="Baxter L."/>
            <person name="Bensasson D."/>
            <person name="Beynon J.L."/>
            <person name="Chapman J."/>
            <person name="Damasceno C.M."/>
            <person name="Dorrance A.E."/>
            <person name="Dou D."/>
            <person name="Dickerman A.W."/>
            <person name="Dubchak I.L."/>
            <person name="Garbelotto M."/>
            <person name="Gijzen M."/>
            <person name="Gordon S.G."/>
            <person name="Govers F."/>
            <person name="Grunwald N.J."/>
            <person name="Huang W."/>
            <person name="Ivors K.L."/>
            <person name="Jones R.W."/>
            <person name="Kamoun S."/>
            <person name="Krampis K."/>
            <person name="Lamour K.H."/>
            <person name="Lee M.K."/>
            <person name="McDonald W.H."/>
            <person name="Medina M."/>
            <person name="Meijer H.J."/>
            <person name="Nordberg E.K."/>
            <person name="Maclean D.J."/>
            <person name="Ospina-Giraldo M.D."/>
            <person name="Morris P.F."/>
            <person name="Phuntumart V."/>
            <person name="Putnam N.H."/>
            <person name="Rash S."/>
            <person name="Rose J.K."/>
            <person name="Sakihama Y."/>
            <person name="Salamov A.A."/>
            <person name="Savidor A."/>
            <person name="Scheuring C.F."/>
            <person name="Smith B.M."/>
            <person name="Sobral B.W."/>
            <person name="Terry A."/>
            <person name="Torto-Alalibo T.A."/>
            <person name="Win J."/>
            <person name="Xu Z."/>
            <person name="Zhang H."/>
            <person name="Grigoriev I.V."/>
            <person name="Rokhsar D.S."/>
            <person name="Boore J.L."/>
        </authorList>
    </citation>
    <scope>NUCLEOTIDE SEQUENCE [LARGE SCALE GENOMIC DNA]</scope>
    <source>
        <strain evidence="2 3">P6497</strain>
    </source>
</reference>
<dbReference type="SMR" id="G5A454"/>
<name>G5A454_PHYSP</name>
<feature type="signal peptide" evidence="1">
    <location>
        <begin position="1"/>
        <end position="21"/>
    </location>
</feature>
<dbReference type="KEGG" id="psoj:PHYSODRAFT_305022"/>
<evidence type="ECO:0000313" key="2">
    <source>
        <dbReference type="EMBL" id="EGZ09500.1"/>
    </source>
</evidence>
<keyword evidence="1" id="KW-0732">Signal</keyword>
<dbReference type="AlphaFoldDB" id="G5A454"/>
<evidence type="ECO:0000256" key="1">
    <source>
        <dbReference type="SAM" id="SignalP"/>
    </source>
</evidence>
<proteinExistence type="predicted"/>
<evidence type="ECO:0000313" key="3">
    <source>
        <dbReference type="Proteomes" id="UP000002640"/>
    </source>
</evidence>
<dbReference type="InParanoid" id="G5A454"/>
<protein>
    <submittedName>
        <fullName evidence="2">Uncharacterized protein</fullName>
    </submittedName>
</protein>
<feature type="chain" id="PRO_5003472886" evidence="1">
    <location>
        <begin position="22"/>
        <end position="354"/>
    </location>
</feature>
<dbReference type="RefSeq" id="XP_009534361.1">
    <property type="nucleotide sequence ID" value="XM_009536066.1"/>
</dbReference>
<dbReference type="EMBL" id="JH159159">
    <property type="protein sequence ID" value="EGZ09500.1"/>
    <property type="molecule type" value="Genomic_DNA"/>
</dbReference>
<dbReference type="Proteomes" id="UP000002640">
    <property type="component" value="Unassembled WGS sequence"/>
</dbReference>
<keyword evidence="3" id="KW-1185">Reference proteome</keyword>
<gene>
    <name evidence="2" type="ORF">PHYSODRAFT_305022</name>
</gene>
<organism evidence="2 3">
    <name type="scientific">Phytophthora sojae (strain P6497)</name>
    <name type="common">Soybean stem and root rot agent</name>
    <name type="synonym">Phytophthora megasperma f. sp. glycines</name>
    <dbReference type="NCBI Taxonomy" id="1094619"/>
    <lineage>
        <taxon>Eukaryota</taxon>
        <taxon>Sar</taxon>
        <taxon>Stramenopiles</taxon>
        <taxon>Oomycota</taxon>
        <taxon>Peronosporomycetes</taxon>
        <taxon>Peronosporales</taxon>
        <taxon>Peronosporaceae</taxon>
        <taxon>Phytophthora</taxon>
    </lineage>
</organism>
<sequence length="354" mass="40206">MNRRSRLGKFVALVLVAAVELIDEETDPSPIEAFASAACTAERVLVEADNKVATEPFMDDMRLGMLSRVDVLATGKIVKLLKQLRDIYPSTTRVGDFKAILQEMVADLDVWMSKRCIGKPKFDQKLALIHELIGYRFEMWDPRGEPMLGEAISKLERVRSLQRGSEWDDLFSFNLQADVTSPPSTIVTKSGSQKRFDNAASVEKDFGYVTTYEEEVRCISASSEKMKAFDELVDLVQWLFNTIRWTADSSLLPIDRLCQLNGCFETLTKLCDNGKSLNMEGCIHLEKLLCSIRQVMYMRRDYAACSKCSNSFLCVYMIPITLLGLFPPEICPEFTYPEVSLNRKRVTKLPDARR</sequence>
<dbReference type="GeneID" id="20642491"/>